<evidence type="ECO:0000256" key="1">
    <source>
        <dbReference type="ARBA" id="ARBA00010641"/>
    </source>
</evidence>
<dbReference type="InterPro" id="IPR014327">
    <property type="entry name" value="RNA_pol_sigma70_bacteroid"/>
</dbReference>
<dbReference type="Pfam" id="PF04542">
    <property type="entry name" value="Sigma70_r2"/>
    <property type="match status" value="1"/>
</dbReference>
<keyword evidence="3" id="KW-0731">Sigma factor</keyword>
<protein>
    <submittedName>
        <fullName evidence="7">RNA polymerase sigma-70 factor (ECF subfamily)</fullName>
    </submittedName>
</protein>
<dbReference type="InterPro" id="IPR013249">
    <property type="entry name" value="RNA_pol_sigma70_r4_t2"/>
</dbReference>
<sequence length="207" mass="24183">MKPIVFVLSLFISMRVYRSYSDSELAYLLTQGDELAFTEIYNRFYGLLFIHANKRLNDDEEAKDVLHQLFESLWVKRLQVAPDGNLSAYLYTAVRNRVLDVFAHQKVESKYVDSLQDYIDQDHLSTDDMVREKQMAVLIEQEIDALPSKMREIFILSRKENKSHKEIALQLGLSELTVKTQVKKALRILKSRLGVVIYVAFLLKTYR</sequence>
<feature type="domain" description="RNA polymerase sigma factor 70 region 4 type 2" evidence="6">
    <location>
        <begin position="138"/>
        <end position="187"/>
    </location>
</feature>
<reference evidence="7 8" key="1">
    <citation type="submission" date="2018-10" db="EMBL/GenBank/DDBJ databases">
        <title>Genomic Encyclopedia of Archaeal and Bacterial Type Strains, Phase II (KMG-II): from individual species to whole genera.</title>
        <authorList>
            <person name="Goeker M."/>
        </authorList>
    </citation>
    <scope>NUCLEOTIDE SEQUENCE [LARGE SCALE GENOMIC DNA]</scope>
    <source>
        <strain evidence="7 8">DSM 19624</strain>
    </source>
</reference>
<feature type="domain" description="RNA polymerase sigma-70 region 2" evidence="5">
    <location>
        <begin position="40"/>
        <end position="105"/>
    </location>
</feature>
<proteinExistence type="inferred from homology"/>
<evidence type="ECO:0000259" key="6">
    <source>
        <dbReference type="Pfam" id="PF08281"/>
    </source>
</evidence>
<name>A0A497XXY1_9SPHI</name>
<dbReference type="CDD" id="cd06171">
    <property type="entry name" value="Sigma70_r4"/>
    <property type="match status" value="1"/>
</dbReference>
<dbReference type="Proteomes" id="UP000273898">
    <property type="component" value="Unassembled WGS sequence"/>
</dbReference>
<dbReference type="SUPFAM" id="SSF88946">
    <property type="entry name" value="Sigma2 domain of RNA polymerase sigma factors"/>
    <property type="match status" value="1"/>
</dbReference>
<evidence type="ECO:0000256" key="3">
    <source>
        <dbReference type="ARBA" id="ARBA00023082"/>
    </source>
</evidence>
<dbReference type="PANTHER" id="PTHR43133">
    <property type="entry name" value="RNA POLYMERASE ECF-TYPE SIGMA FACTO"/>
    <property type="match status" value="1"/>
</dbReference>
<dbReference type="GO" id="GO:0016987">
    <property type="term" value="F:sigma factor activity"/>
    <property type="evidence" value="ECO:0007669"/>
    <property type="project" value="UniProtKB-KW"/>
</dbReference>
<dbReference type="PANTHER" id="PTHR43133:SF46">
    <property type="entry name" value="RNA POLYMERASE SIGMA-70 FACTOR ECF SUBFAMILY"/>
    <property type="match status" value="1"/>
</dbReference>
<dbReference type="Gene3D" id="1.10.10.10">
    <property type="entry name" value="Winged helix-like DNA-binding domain superfamily/Winged helix DNA-binding domain"/>
    <property type="match status" value="1"/>
</dbReference>
<organism evidence="7 8">
    <name type="scientific">Pedobacter alluvionis</name>
    <dbReference type="NCBI Taxonomy" id="475253"/>
    <lineage>
        <taxon>Bacteria</taxon>
        <taxon>Pseudomonadati</taxon>
        <taxon>Bacteroidota</taxon>
        <taxon>Sphingobacteriia</taxon>
        <taxon>Sphingobacteriales</taxon>
        <taxon>Sphingobacteriaceae</taxon>
        <taxon>Pedobacter</taxon>
    </lineage>
</organism>
<evidence type="ECO:0000256" key="2">
    <source>
        <dbReference type="ARBA" id="ARBA00023015"/>
    </source>
</evidence>
<gene>
    <name evidence="7" type="ORF">BCL90_3398</name>
</gene>
<dbReference type="GO" id="GO:0003677">
    <property type="term" value="F:DNA binding"/>
    <property type="evidence" value="ECO:0007669"/>
    <property type="project" value="InterPro"/>
</dbReference>
<dbReference type="InterPro" id="IPR013325">
    <property type="entry name" value="RNA_pol_sigma_r2"/>
</dbReference>
<dbReference type="Pfam" id="PF08281">
    <property type="entry name" value="Sigma70_r4_2"/>
    <property type="match status" value="1"/>
</dbReference>
<comment type="caution">
    <text evidence="7">The sequence shown here is derived from an EMBL/GenBank/DDBJ whole genome shotgun (WGS) entry which is preliminary data.</text>
</comment>
<dbReference type="GO" id="GO:0006352">
    <property type="term" value="P:DNA-templated transcription initiation"/>
    <property type="evidence" value="ECO:0007669"/>
    <property type="project" value="InterPro"/>
</dbReference>
<evidence type="ECO:0000259" key="5">
    <source>
        <dbReference type="Pfam" id="PF04542"/>
    </source>
</evidence>
<evidence type="ECO:0000313" key="8">
    <source>
        <dbReference type="Proteomes" id="UP000273898"/>
    </source>
</evidence>
<evidence type="ECO:0000313" key="7">
    <source>
        <dbReference type="EMBL" id="RLJ75052.1"/>
    </source>
</evidence>
<keyword evidence="4" id="KW-0804">Transcription</keyword>
<evidence type="ECO:0000256" key="4">
    <source>
        <dbReference type="ARBA" id="ARBA00023163"/>
    </source>
</evidence>
<dbReference type="InterPro" id="IPR036388">
    <property type="entry name" value="WH-like_DNA-bd_sf"/>
</dbReference>
<dbReference type="InterPro" id="IPR007627">
    <property type="entry name" value="RNA_pol_sigma70_r2"/>
</dbReference>
<dbReference type="InterPro" id="IPR013324">
    <property type="entry name" value="RNA_pol_sigma_r3/r4-like"/>
</dbReference>
<dbReference type="InterPro" id="IPR039425">
    <property type="entry name" value="RNA_pol_sigma-70-like"/>
</dbReference>
<dbReference type="NCBIfam" id="TIGR02985">
    <property type="entry name" value="Sig70_bacteroi1"/>
    <property type="match status" value="1"/>
</dbReference>
<dbReference type="EMBL" id="RCCK01000012">
    <property type="protein sequence ID" value="RLJ75052.1"/>
    <property type="molecule type" value="Genomic_DNA"/>
</dbReference>
<dbReference type="RefSeq" id="WP_244095099.1">
    <property type="nucleotide sequence ID" value="NZ_RCCK01000012.1"/>
</dbReference>
<dbReference type="AlphaFoldDB" id="A0A497XXY1"/>
<dbReference type="InterPro" id="IPR014284">
    <property type="entry name" value="RNA_pol_sigma-70_dom"/>
</dbReference>
<dbReference type="NCBIfam" id="TIGR02937">
    <property type="entry name" value="sigma70-ECF"/>
    <property type="match status" value="1"/>
</dbReference>
<dbReference type="Gene3D" id="1.10.1740.10">
    <property type="match status" value="1"/>
</dbReference>
<comment type="similarity">
    <text evidence="1">Belongs to the sigma-70 factor family. ECF subfamily.</text>
</comment>
<dbReference type="SUPFAM" id="SSF88659">
    <property type="entry name" value="Sigma3 and sigma4 domains of RNA polymerase sigma factors"/>
    <property type="match status" value="1"/>
</dbReference>
<keyword evidence="2" id="KW-0805">Transcription regulation</keyword>
<accession>A0A497XXY1</accession>